<feature type="transmembrane region" description="Helical" evidence="5">
    <location>
        <begin position="37"/>
        <end position="54"/>
    </location>
</feature>
<feature type="transmembrane region" description="Helical" evidence="5">
    <location>
        <begin position="150"/>
        <end position="168"/>
    </location>
</feature>
<feature type="domain" description="EamA" evidence="6">
    <location>
        <begin position="10"/>
        <end position="136"/>
    </location>
</feature>
<evidence type="ECO:0000256" key="4">
    <source>
        <dbReference type="ARBA" id="ARBA00023136"/>
    </source>
</evidence>
<evidence type="ECO:0000256" key="1">
    <source>
        <dbReference type="ARBA" id="ARBA00004141"/>
    </source>
</evidence>
<sequence length="296" mass="30275">MSAPGVWPTLLIVSAGWGTTLLWLRLAGETLAPFTLTFWRGIAALAVLCLVALWRRRVPRMRLLDVLVVGTTNGWLSSALMAFAVGRIDTAPAALVAASMPLILSILAHLFLPGERITRHGLAGVAIGFCGVALVLGPGVLAASSASLEGFAAMLLVATSYAAGATYGRRVRPPDAAGTAIGQQIVSIAASALLALATDQGIAPPPDLGTALSIAALGSVATALPMALYWRLLARAPAATAGFVDYLIPLWTTALAVTVLNERPQPTALAGGALVLAGIAVASGRLVRSRPGPQRG</sequence>
<keyword evidence="2 5" id="KW-0812">Transmembrane</keyword>
<gene>
    <name evidence="7" type="ORF">KO353_02090</name>
</gene>
<evidence type="ECO:0000313" key="8">
    <source>
        <dbReference type="Proteomes" id="UP000694001"/>
    </source>
</evidence>
<keyword evidence="3 5" id="KW-1133">Transmembrane helix</keyword>
<evidence type="ECO:0000256" key="3">
    <source>
        <dbReference type="ARBA" id="ARBA00022989"/>
    </source>
</evidence>
<feature type="transmembrane region" description="Helical" evidence="5">
    <location>
        <begin position="242"/>
        <end position="261"/>
    </location>
</feature>
<dbReference type="RefSeq" id="WP_218286124.1">
    <property type="nucleotide sequence ID" value="NZ_CP076448.1"/>
</dbReference>
<dbReference type="Pfam" id="PF00892">
    <property type="entry name" value="EamA"/>
    <property type="match status" value="2"/>
</dbReference>
<feature type="transmembrane region" description="Helical" evidence="5">
    <location>
        <begin position="66"/>
        <end position="85"/>
    </location>
</feature>
<reference evidence="7" key="1">
    <citation type="submission" date="2021-06" db="EMBL/GenBank/DDBJ databases">
        <title>Elioraea tepida, sp. nov., a moderately thermophilic aerobic anoxygenic phototrophic bacterium isolated from an alkaline siliceous hot spring mat community in Yellowstone National Park, WY, USA.</title>
        <authorList>
            <person name="Saini M.K."/>
            <person name="Yoshida S."/>
            <person name="Sebastian A."/>
            <person name="Hirose S."/>
            <person name="Hara E."/>
            <person name="Tamaki H."/>
            <person name="Soulier N.T."/>
            <person name="Albert I."/>
            <person name="Hanada S."/>
            <person name="Bryant D.A."/>
            <person name="Tank M."/>
        </authorList>
    </citation>
    <scope>NUCLEOTIDE SEQUENCE</scope>
    <source>
        <strain evidence="7">MS-P2</strain>
    </source>
</reference>
<proteinExistence type="predicted"/>
<feature type="transmembrane region" description="Helical" evidence="5">
    <location>
        <begin position="210"/>
        <end position="230"/>
    </location>
</feature>
<evidence type="ECO:0000313" key="7">
    <source>
        <dbReference type="EMBL" id="QXM25068.1"/>
    </source>
</evidence>
<accession>A0A975U480</accession>
<keyword evidence="8" id="KW-1185">Reference proteome</keyword>
<dbReference type="PANTHER" id="PTHR32322:SF9">
    <property type="entry name" value="AMINO-ACID METABOLITE EFFLUX PUMP-RELATED"/>
    <property type="match status" value="1"/>
</dbReference>
<dbReference type="AlphaFoldDB" id="A0A975U480"/>
<feature type="transmembrane region" description="Helical" evidence="5">
    <location>
        <begin position="91"/>
        <end position="112"/>
    </location>
</feature>
<dbReference type="InterPro" id="IPR000620">
    <property type="entry name" value="EamA_dom"/>
</dbReference>
<dbReference type="InterPro" id="IPR050638">
    <property type="entry name" value="AA-Vitamin_Transporters"/>
</dbReference>
<feature type="domain" description="EamA" evidence="6">
    <location>
        <begin position="150"/>
        <end position="283"/>
    </location>
</feature>
<dbReference type="GO" id="GO:0016020">
    <property type="term" value="C:membrane"/>
    <property type="evidence" value="ECO:0007669"/>
    <property type="project" value="UniProtKB-SubCell"/>
</dbReference>
<evidence type="ECO:0000256" key="5">
    <source>
        <dbReference type="SAM" id="Phobius"/>
    </source>
</evidence>
<feature type="transmembrane region" description="Helical" evidence="5">
    <location>
        <begin position="124"/>
        <end position="144"/>
    </location>
</feature>
<comment type="subcellular location">
    <subcellularLocation>
        <location evidence="1">Membrane</location>
        <topology evidence="1">Multi-pass membrane protein</topology>
    </subcellularLocation>
</comment>
<protein>
    <submittedName>
        <fullName evidence="7">DMT family transporter</fullName>
    </submittedName>
</protein>
<dbReference type="PANTHER" id="PTHR32322">
    <property type="entry name" value="INNER MEMBRANE TRANSPORTER"/>
    <property type="match status" value="1"/>
</dbReference>
<feature type="transmembrane region" description="Helical" evidence="5">
    <location>
        <begin position="180"/>
        <end position="198"/>
    </location>
</feature>
<dbReference type="KEGG" id="elio:KO353_02090"/>
<dbReference type="Proteomes" id="UP000694001">
    <property type="component" value="Chromosome"/>
</dbReference>
<evidence type="ECO:0000256" key="2">
    <source>
        <dbReference type="ARBA" id="ARBA00022692"/>
    </source>
</evidence>
<feature type="transmembrane region" description="Helical" evidence="5">
    <location>
        <begin position="267"/>
        <end position="287"/>
    </location>
</feature>
<name>A0A975U480_9PROT</name>
<organism evidence="7 8">
    <name type="scientific">Elioraea tepida</name>
    <dbReference type="NCBI Taxonomy" id="2843330"/>
    <lineage>
        <taxon>Bacteria</taxon>
        <taxon>Pseudomonadati</taxon>
        <taxon>Pseudomonadota</taxon>
        <taxon>Alphaproteobacteria</taxon>
        <taxon>Acetobacterales</taxon>
        <taxon>Elioraeaceae</taxon>
        <taxon>Elioraea</taxon>
    </lineage>
</organism>
<evidence type="ECO:0000259" key="6">
    <source>
        <dbReference type="Pfam" id="PF00892"/>
    </source>
</evidence>
<keyword evidence="4 5" id="KW-0472">Membrane</keyword>
<dbReference type="EMBL" id="CP076448">
    <property type="protein sequence ID" value="QXM25068.1"/>
    <property type="molecule type" value="Genomic_DNA"/>
</dbReference>